<feature type="domain" description="U4/U6.U5 small nuclear ribonucleoprotein 27kDa protein" evidence="9">
    <location>
        <begin position="138"/>
        <end position="182"/>
    </location>
</feature>
<dbReference type="EMBL" id="KZ857380">
    <property type="protein sequence ID" value="RDX56715.1"/>
    <property type="molecule type" value="Genomic_DNA"/>
</dbReference>
<evidence type="ECO:0000256" key="8">
    <source>
        <dbReference type="SAM" id="MobiDB-lite"/>
    </source>
</evidence>
<reference evidence="10 11" key="1">
    <citation type="journal article" date="2018" name="Biotechnol. Biofuels">
        <title>Integrative visual omics of the white-rot fungus Polyporus brumalis exposes the biotechnological potential of its oxidative enzymes for delignifying raw plant biomass.</title>
        <authorList>
            <person name="Miyauchi S."/>
            <person name="Rancon A."/>
            <person name="Drula E."/>
            <person name="Hage H."/>
            <person name="Chaduli D."/>
            <person name="Favel A."/>
            <person name="Grisel S."/>
            <person name="Henrissat B."/>
            <person name="Herpoel-Gimbert I."/>
            <person name="Ruiz-Duenas F.J."/>
            <person name="Chevret D."/>
            <person name="Hainaut M."/>
            <person name="Lin J."/>
            <person name="Wang M."/>
            <person name="Pangilinan J."/>
            <person name="Lipzen A."/>
            <person name="Lesage-Meessen L."/>
            <person name="Navarro D."/>
            <person name="Riley R."/>
            <person name="Grigoriev I.V."/>
            <person name="Zhou S."/>
            <person name="Raouche S."/>
            <person name="Rosso M.N."/>
        </authorList>
    </citation>
    <scope>NUCLEOTIDE SEQUENCE [LARGE SCALE GENOMIC DNA]</scope>
    <source>
        <strain evidence="10 11">BRFM 1820</strain>
    </source>
</reference>
<comment type="subcellular location">
    <subcellularLocation>
        <location evidence="2">Nucleus</location>
    </subcellularLocation>
</comment>
<evidence type="ECO:0000256" key="3">
    <source>
        <dbReference type="ARBA" id="ARBA00008218"/>
    </source>
</evidence>
<dbReference type="OrthoDB" id="21368at2759"/>
<evidence type="ECO:0000256" key="1">
    <source>
        <dbReference type="ARBA" id="ARBA00003632"/>
    </source>
</evidence>
<feature type="region of interest" description="Disordered" evidence="8">
    <location>
        <begin position="1"/>
        <end position="22"/>
    </location>
</feature>
<proteinExistence type="inferred from homology"/>
<evidence type="ECO:0000256" key="2">
    <source>
        <dbReference type="ARBA" id="ARBA00004123"/>
    </source>
</evidence>
<evidence type="ECO:0000256" key="5">
    <source>
        <dbReference type="ARBA" id="ARBA00022664"/>
    </source>
</evidence>
<dbReference type="GO" id="GO:0008380">
    <property type="term" value="P:RNA splicing"/>
    <property type="evidence" value="ECO:0007669"/>
    <property type="project" value="UniProtKB-KW"/>
</dbReference>
<dbReference type="GO" id="GO:0071011">
    <property type="term" value="C:precatalytic spliceosome"/>
    <property type="evidence" value="ECO:0007669"/>
    <property type="project" value="TreeGrafter"/>
</dbReference>
<keyword evidence="7" id="KW-0539">Nucleus</keyword>
<dbReference type="AlphaFoldDB" id="A0A371DW30"/>
<dbReference type="InterPro" id="IPR013957">
    <property type="entry name" value="SNRNP27"/>
</dbReference>
<dbReference type="PANTHER" id="PTHR31077:SF1">
    <property type="entry name" value="U4_U6.U5 SMALL NUCLEAR RIBONUCLEOPROTEIN 27 KDA PROTEIN"/>
    <property type="match status" value="1"/>
</dbReference>
<keyword evidence="6" id="KW-0508">mRNA splicing</keyword>
<keyword evidence="5" id="KW-0507">mRNA processing</keyword>
<dbReference type="GO" id="GO:0006397">
    <property type="term" value="P:mRNA processing"/>
    <property type="evidence" value="ECO:0007669"/>
    <property type="project" value="UniProtKB-KW"/>
</dbReference>
<feature type="compositionally biased region" description="Acidic residues" evidence="8">
    <location>
        <begin position="121"/>
        <end position="138"/>
    </location>
</feature>
<comment type="similarity">
    <text evidence="3">Belongs to the SNUT3 family.</text>
</comment>
<dbReference type="Pfam" id="PF08648">
    <property type="entry name" value="SNRNP27"/>
    <property type="match status" value="1"/>
</dbReference>
<dbReference type="Proteomes" id="UP000256964">
    <property type="component" value="Unassembled WGS sequence"/>
</dbReference>
<feature type="region of interest" description="Disordered" evidence="8">
    <location>
        <begin position="95"/>
        <end position="138"/>
    </location>
</feature>
<evidence type="ECO:0000313" key="10">
    <source>
        <dbReference type="EMBL" id="RDX56715.1"/>
    </source>
</evidence>
<keyword evidence="11" id="KW-1185">Reference proteome</keyword>
<evidence type="ECO:0000256" key="6">
    <source>
        <dbReference type="ARBA" id="ARBA00023187"/>
    </source>
</evidence>
<feature type="compositionally biased region" description="Basic and acidic residues" evidence="8">
    <location>
        <begin position="107"/>
        <end position="120"/>
    </location>
</feature>
<comment type="function">
    <text evidence="1">May play a role in mRNA splicing.</text>
</comment>
<protein>
    <submittedName>
        <fullName evidence="10">DUF1777-domain-containing protein</fullName>
    </submittedName>
</protein>
<sequence>MVGASESGLDTGVAGGAVPEARHDEGREIGVLQTAQTTTLVTGVKIAEIGGTTDETTGDGTTVTAETMTEMDGATLHPHLEVTQTETGTVAPLAAQRDKQQTPTGTPDHEPSASRPREDSEVPTEDVEEGEAMDASNEDDAAMMAIMGLTGFGTTKGKHVDGNQEGGVDVKKQRTWRQYMNRYVFRSWSSAITSLISDRPLQICRRGGFNRPLDKIK</sequence>
<evidence type="ECO:0000256" key="7">
    <source>
        <dbReference type="ARBA" id="ARBA00023242"/>
    </source>
</evidence>
<dbReference type="PANTHER" id="PTHR31077">
    <property type="entry name" value="U4/U6.U5 SMALL NUCLEAR RIBONUCLEOPROTEIN 27 KDA PROTEIN"/>
    <property type="match status" value="1"/>
</dbReference>
<name>A0A371DW30_9APHY</name>
<organism evidence="10 11">
    <name type="scientific">Lentinus brumalis</name>
    <dbReference type="NCBI Taxonomy" id="2498619"/>
    <lineage>
        <taxon>Eukaryota</taxon>
        <taxon>Fungi</taxon>
        <taxon>Dikarya</taxon>
        <taxon>Basidiomycota</taxon>
        <taxon>Agaricomycotina</taxon>
        <taxon>Agaricomycetes</taxon>
        <taxon>Polyporales</taxon>
        <taxon>Polyporaceae</taxon>
        <taxon>Lentinus</taxon>
    </lineage>
</organism>
<evidence type="ECO:0000256" key="4">
    <source>
        <dbReference type="ARBA" id="ARBA00011825"/>
    </source>
</evidence>
<gene>
    <name evidence="10" type="ORF">OH76DRAFT_1477288</name>
</gene>
<dbReference type="STRING" id="139420.A0A371DW30"/>
<accession>A0A371DW30</accession>
<evidence type="ECO:0000313" key="11">
    <source>
        <dbReference type="Proteomes" id="UP000256964"/>
    </source>
</evidence>
<evidence type="ECO:0000259" key="9">
    <source>
        <dbReference type="Pfam" id="PF08648"/>
    </source>
</evidence>
<comment type="subunit">
    <text evidence="4">Part of a tri-snRNP complex.</text>
</comment>